<gene>
    <name evidence="2" type="ORF">QNI29_17695</name>
</gene>
<accession>A0ABY8UWJ2</accession>
<evidence type="ECO:0000256" key="1">
    <source>
        <dbReference type="SAM" id="MobiDB-lite"/>
    </source>
</evidence>
<proteinExistence type="predicted"/>
<evidence type="ECO:0000313" key="2">
    <source>
        <dbReference type="EMBL" id="WIF97543.1"/>
    </source>
</evidence>
<organism evidence="2 3">
    <name type="scientific">Pontibacillus chungwhensis</name>
    <dbReference type="NCBI Taxonomy" id="265426"/>
    <lineage>
        <taxon>Bacteria</taxon>
        <taxon>Bacillati</taxon>
        <taxon>Bacillota</taxon>
        <taxon>Bacilli</taxon>
        <taxon>Bacillales</taxon>
        <taxon>Bacillaceae</taxon>
        <taxon>Pontibacillus</taxon>
    </lineage>
</organism>
<dbReference type="RefSeq" id="WP_231419012.1">
    <property type="nucleotide sequence ID" value="NZ_CP126446.1"/>
</dbReference>
<name>A0ABY8UWJ2_9BACI</name>
<protein>
    <submittedName>
        <fullName evidence="2">Uncharacterized protein</fullName>
    </submittedName>
</protein>
<evidence type="ECO:0000313" key="3">
    <source>
        <dbReference type="Proteomes" id="UP001236652"/>
    </source>
</evidence>
<sequence length="48" mass="5903">MFNRFDRGRHLTPEQKEEMLDRRREKIMAENEAKHNLEEDSDEKEGKE</sequence>
<dbReference type="Proteomes" id="UP001236652">
    <property type="component" value="Chromosome"/>
</dbReference>
<reference evidence="2 3" key="1">
    <citation type="submission" date="2023-05" db="EMBL/GenBank/DDBJ databases">
        <title>Comparative genomics reveals the evidence of polycyclic aromatic hydrocarbons degradation in moderately halophilic genus Pontibacillus.</title>
        <authorList>
            <person name="Yang H."/>
            <person name="Qian Z."/>
        </authorList>
    </citation>
    <scope>NUCLEOTIDE SEQUENCE [LARGE SCALE GENOMIC DNA]</scope>
    <source>
        <strain evidence="3">HN14</strain>
    </source>
</reference>
<feature type="region of interest" description="Disordered" evidence="1">
    <location>
        <begin position="1"/>
        <end position="48"/>
    </location>
</feature>
<keyword evidence="3" id="KW-1185">Reference proteome</keyword>
<dbReference type="EMBL" id="CP126446">
    <property type="protein sequence ID" value="WIF97543.1"/>
    <property type="molecule type" value="Genomic_DNA"/>
</dbReference>